<evidence type="ECO:0000259" key="3">
    <source>
        <dbReference type="SMART" id="SM00062"/>
    </source>
</evidence>
<evidence type="ECO:0000256" key="1">
    <source>
        <dbReference type="ARBA" id="ARBA00022729"/>
    </source>
</evidence>
<feature type="domain" description="Solute-binding protein family 3/N-terminal" evidence="3">
    <location>
        <begin position="61"/>
        <end position="289"/>
    </location>
</feature>
<dbReference type="SUPFAM" id="SSF53850">
    <property type="entry name" value="Periplasmic binding protein-like II"/>
    <property type="match status" value="1"/>
</dbReference>
<dbReference type="PANTHER" id="PTHR35936:SF17">
    <property type="entry name" value="ARGININE-BINDING EXTRACELLULAR PROTEIN ARTP"/>
    <property type="match status" value="1"/>
</dbReference>
<dbReference type="PROSITE" id="PS51257">
    <property type="entry name" value="PROKAR_LIPOPROTEIN"/>
    <property type="match status" value="1"/>
</dbReference>
<dbReference type="CDD" id="cd01004">
    <property type="entry name" value="PBP2_MidA_like"/>
    <property type="match status" value="1"/>
</dbReference>
<dbReference type="EMBL" id="FN554889">
    <property type="protein sequence ID" value="CBG68710.1"/>
    <property type="molecule type" value="Genomic_DNA"/>
</dbReference>
<proteinExistence type="predicted"/>
<dbReference type="GeneID" id="24308773"/>
<evidence type="ECO:0000313" key="5">
    <source>
        <dbReference type="Proteomes" id="UP000001444"/>
    </source>
</evidence>
<dbReference type="AlphaFoldDB" id="C9ZBL5"/>
<dbReference type="Proteomes" id="UP000001444">
    <property type="component" value="Chromosome"/>
</dbReference>
<dbReference type="RefSeq" id="WP_012999435.1">
    <property type="nucleotide sequence ID" value="NC_013929.1"/>
</dbReference>
<dbReference type="HOGENOM" id="CLU_019602_18_1_11"/>
<dbReference type="Gene3D" id="3.40.190.10">
    <property type="entry name" value="Periplasmic binding protein-like II"/>
    <property type="match status" value="2"/>
</dbReference>
<dbReference type="SMART" id="SM00062">
    <property type="entry name" value="PBPb"/>
    <property type="match status" value="1"/>
</dbReference>
<protein>
    <submittedName>
        <fullName evidence="4">Binding-protein-dependent transport system, secreted component</fullName>
    </submittedName>
</protein>
<dbReference type="STRING" id="680198.SCAB_15681"/>
<organism evidence="4 5">
    <name type="scientific">Streptomyces scabiei (strain 87.22)</name>
    <dbReference type="NCBI Taxonomy" id="680198"/>
    <lineage>
        <taxon>Bacteria</taxon>
        <taxon>Bacillati</taxon>
        <taxon>Actinomycetota</taxon>
        <taxon>Actinomycetes</taxon>
        <taxon>Kitasatosporales</taxon>
        <taxon>Streptomycetaceae</taxon>
        <taxon>Streptomyces</taxon>
    </lineage>
</organism>
<dbReference type="Pfam" id="PF00497">
    <property type="entry name" value="SBP_bac_3"/>
    <property type="match status" value="1"/>
</dbReference>
<feature type="signal peptide" evidence="2">
    <location>
        <begin position="1"/>
        <end position="27"/>
    </location>
</feature>
<evidence type="ECO:0000313" key="4">
    <source>
        <dbReference type="EMBL" id="CBG68710.1"/>
    </source>
</evidence>
<feature type="chain" id="PRO_5039074106" evidence="2">
    <location>
        <begin position="28"/>
        <end position="294"/>
    </location>
</feature>
<gene>
    <name evidence="4" type="ordered locus">SCAB_15681</name>
</gene>
<reference evidence="4 5" key="1">
    <citation type="journal article" date="2010" name="Mol. Plant Microbe Interact.">
        <title>Streptomyces scabies 87-22 contains a coronafacic acid-like biosynthetic cluster that contributes to plant-microbe interactions.</title>
        <authorList>
            <person name="Bignell D.R."/>
            <person name="Seipke R.F."/>
            <person name="Huguet-Tapia J.C."/>
            <person name="Chambers A.H."/>
            <person name="Parry R.J."/>
            <person name="Loria R."/>
        </authorList>
    </citation>
    <scope>NUCLEOTIDE SEQUENCE [LARGE SCALE GENOMIC DNA]</scope>
    <source>
        <strain evidence="4 5">87.22</strain>
    </source>
</reference>
<evidence type="ECO:0000256" key="2">
    <source>
        <dbReference type="SAM" id="SignalP"/>
    </source>
</evidence>
<name>C9ZBL5_STRSW</name>
<keyword evidence="5" id="KW-1185">Reference proteome</keyword>
<dbReference type="eggNOG" id="COG0834">
    <property type="taxonomic scope" value="Bacteria"/>
</dbReference>
<keyword evidence="1 2" id="KW-0732">Signal</keyword>
<dbReference type="KEGG" id="scb:SCAB_15681"/>
<dbReference type="PANTHER" id="PTHR35936">
    <property type="entry name" value="MEMBRANE-BOUND LYTIC MUREIN TRANSGLYCOSYLASE F"/>
    <property type="match status" value="1"/>
</dbReference>
<dbReference type="InterPro" id="IPR001638">
    <property type="entry name" value="Solute-binding_3/MltF_N"/>
</dbReference>
<sequence>MARSFRRASRTTLPAACAAVAAMAVLAGCGGAAGTAPSSAPSSAASPVVDLPAGTLVKDGQITYCSDISAPPLTYYDAAQKPVGAEIELGDALAQRLGVKANWANTAFNGIIPALQAKQCDAIITQLYIKPEREKVVDFVPYMYASNTLVVSAEKGEGIKGVADLCGKKAAAQTGTTVADHLAAQSKKCRADGRQKVDIRLFNKDTDALQQLRLGLVDSYGTTLETAAYVMKQQPGTFALAGEPFNRVKVGAATRKDDTALHDALTKAFAALRKDGAYAAILKKWNLTGDDIAG</sequence>
<accession>C9ZBL5</accession>